<accession>A0A2P5FDR6</accession>
<evidence type="ECO:0000313" key="2">
    <source>
        <dbReference type="EMBL" id="PON95939.1"/>
    </source>
</evidence>
<sequence length="134" mass="14753">MKRQRNAEPTNSKVVPLKLEDSAGTGKKGKIRGSSVDKGKEEAVTAEEEVAATAAGAVAESGVLGGWEENWWQYWLSGGVVVDEQMSWGSVWLPFWDVEFMGEASSYSLFTDDVFWDDDIWGIRGGIKEIPPQP</sequence>
<dbReference type="EMBL" id="JXTC01000041">
    <property type="protein sequence ID" value="PON95939.1"/>
    <property type="molecule type" value="Genomic_DNA"/>
</dbReference>
<dbReference type="OrthoDB" id="1156401at2759"/>
<dbReference type="AlphaFoldDB" id="A0A2P5FDR6"/>
<comment type="caution">
    <text evidence="2">The sequence shown here is derived from an EMBL/GenBank/DDBJ whole genome shotgun (WGS) entry which is preliminary data.</text>
</comment>
<evidence type="ECO:0000256" key="1">
    <source>
        <dbReference type="SAM" id="MobiDB-lite"/>
    </source>
</evidence>
<keyword evidence="3" id="KW-1185">Reference proteome</keyword>
<proteinExistence type="predicted"/>
<reference evidence="3" key="1">
    <citation type="submission" date="2016-06" db="EMBL/GenBank/DDBJ databases">
        <title>Parallel loss of symbiosis genes in relatives of nitrogen-fixing non-legume Parasponia.</title>
        <authorList>
            <person name="Van Velzen R."/>
            <person name="Holmer R."/>
            <person name="Bu F."/>
            <person name="Rutten L."/>
            <person name="Van Zeijl A."/>
            <person name="Liu W."/>
            <person name="Santuari L."/>
            <person name="Cao Q."/>
            <person name="Sharma T."/>
            <person name="Shen D."/>
            <person name="Roswanjaya Y."/>
            <person name="Wardhani T."/>
            <person name="Kalhor M.S."/>
            <person name="Jansen J."/>
            <person name="Van den Hoogen J."/>
            <person name="Gungor B."/>
            <person name="Hartog M."/>
            <person name="Hontelez J."/>
            <person name="Verver J."/>
            <person name="Yang W.-C."/>
            <person name="Schijlen E."/>
            <person name="Repin R."/>
            <person name="Schilthuizen M."/>
            <person name="Schranz E."/>
            <person name="Heidstra R."/>
            <person name="Miyata K."/>
            <person name="Fedorova E."/>
            <person name="Kohlen W."/>
            <person name="Bisseling T."/>
            <person name="Smit S."/>
            <person name="Geurts R."/>
        </authorList>
    </citation>
    <scope>NUCLEOTIDE SEQUENCE [LARGE SCALE GENOMIC DNA]</scope>
    <source>
        <strain evidence="3">cv. RG33-2</strain>
    </source>
</reference>
<evidence type="ECO:0000313" key="3">
    <source>
        <dbReference type="Proteomes" id="UP000237000"/>
    </source>
</evidence>
<name>A0A2P5FDR6_TREOI</name>
<dbReference type="Proteomes" id="UP000237000">
    <property type="component" value="Unassembled WGS sequence"/>
</dbReference>
<gene>
    <name evidence="2" type="ORF">TorRG33x02_081870</name>
</gene>
<feature type="region of interest" description="Disordered" evidence="1">
    <location>
        <begin position="1"/>
        <end position="40"/>
    </location>
</feature>
<organism evidence="2 3">
    <name type="scientific">Trema orientale</name>
    <name type="common">Charcoal tree</name>
    <name type="synonym">Celtis orientalis</name>
    <dbReference type="NCBI Taxonomy" id="63057"/>
    <lineage>
        <taxon>Eukaryota</taxon>
        <taxon>Viridiplantae</taxon>
        <taxon>Streptophyta</taxon>
        <taxon>Embryophyta</taxon>
        <taxon>Tracheophyta</taxon>
        <taxon>Spermatophyta</taxon>
        <taxon>Magnoliopsida</taxon>
        <taxon>eudicotyledons</taxon>
        <taxon>Gunneridae</taxon>
        <taxon>Pentapetalae</taxon>
        <taxon>rosids</taxon>
        <taxon>fabids</taxon>
        <taxon>Rosales</taxon>
        <taxon>Cannabaceae</taxon>
        <taxon>Trema</taxon>
    </lineage>
</organism>
<dbReference type="InParanoid" id="A0A2P5FDR6"/>
<protein>
    <submittedName>
        <fullName evidence="2">Uncharacterized protein</fullName>
    </submittedName>
</protein>